<dbReference type="STRING" id="1642818.AWE51_09650"/>
<comment type="caution">
    <text evidence="2">The sequence shown here is derived from an EMBL/GenBank/DDBJ whole genome shotgun (WGS) entry which is preliminary data.</text>
</comment>
<dbReference type="AlphaFoldDB" id="A0A162ZM39"/>
<dbReference type="Proteomes" id="UP000076715">
    <property type="component" value="Unassembled WGS sequence"/>
</dbReference>
<name>A0A162ZM39_9FLAO</name>
<evidence type="ECO:0000313" key="2">
    <source>
        <dbReference type="EMBL" id="KZS39899.1"/>
    </source>
</evidence>
<dbReference type="OrthoDB" id="1139350at2"/>
<keyword evidence="1" id="KW-0812">Transmembrane</keyword>
<accession>A0A162ZM39</accession>
<feature type="transmembrane region" description="Helical" evidence="1">
    <location>
        <begin position="92"/>
        <end position="111"/>
    </location>
</feature>
<keyword evidence="1" id="KW-0472">Membrane</keyword>
<evidence type="ECO:0000313" key="3">
    <source>
        <dbReference type="Proteomes" id="UP000076715"/>
    </source>
</evidence>
<keyword evidence="3" id="KW-1185">Reference proteome</keyword>
<reference evidence="2 3" key="1">
    <citation type="submission" date="2016-01" db="EMBL/GenBank/DDBJ databases">
        <title>The draft genome sequence of Aquimarina sp. RZW4-3-2.</title>
        <authorList>
            <person name="Wang Y."/>
        </authorList>
    </citation>
    <scope>NUCLEOTIDE SEQUENCE [LARGE SCALE GENOMIC DNA]</scope>
    <source>
        <strain evidence="2 3">RZW4-3-2</strain>
    </source>
</reference>
<dbReference type="RefSeq" id="WP_082832495.1">
    <property type="nucleotide sequence ID" value="NZ_CANLSS010000027.1"/>
</dbReference>
<gene>
    <name evidence="2" type="ORF">AWE51_09650</name>
</gene>
<protein>
    <submittedName>
        <fullName evidence="2">Uncharacterized protein</fullName>
    </submittedName>
</protein>
<sequence length="119" mass="13861">MKTEYITLKETTLTNNCPECYSTDGMVLSFKQQKLKTKFLIKTKKHIIDHIECTKCENQIYPGQWTLDIERVYEYHKKTITSIPSSTKFTGLFYSLLIIVLLIVGLGYTYLYHPDILGI</sequence>
<dbReference type="EMBL" id="LQRT01000024">
    <property type="protein sequence ID" value="KZS39899.1"/>
    <property type="molecule type" value="Genomic_DNA"/>
</dbReference>
<organism evidence="2 3">
    <name type="scientific">Aquimarina aggregata</name>
    <dbReference type="NCBI Taxonomy" id="1642818"/>
    <lineage>
        <taxon>Bacteria</taxon>
        <taxon>Pseudomonadati</taxon>
        <taxon>Bacteroidota</taxon>
        <taxon>Flavobacteriia</taxon>
        <taxon>Flavobacteriales</taxon>
        <taxon>Flavobacteriaceae</taxon>
        <taxon>Aquimarina</taxon>
    </lineage>
</organism>
<keyword evidence="1" id="KW-1133">Transmembrane helix</keyword>
<proteinExistence type="predicted"/>
<evidence type="ECO:0000256" key="1">
    <source>
        <dbReference type="SAM" id="Phobius"/>
    </source>
</evidence>